<feature type="signal peptide" evidence="2">
    <location>
        <begin position="1"/>
        <end position="18"/>
    </location>
</feature>
<evidence type="ECO:0000256" key="2">
    <source>
        <dbReference type="SAM" id="SignalP"/>
    </source>
</evidence>
<feature type="chain" id="PRO_5046622848" description="Lipoprotein" evidence="2">
    <location>
        <begin position="19"/>
        <end position="188"/>
    </location>
</feature>
<gene>
    <name evidence="3" type="ORF">KYN89_13300</name>
</gene>
<proteinExistence type="predicted"/>
<feature type="region of interest" description="Disordered" evidence="1">
    <location>
        <begin position="18"/>
        <end position="72"/>
    </location>
</feature>
<protein>
    <recommendedName>
        <fullName evidence="5">Lipoprotein</fullName>
    </recommendedName>
</protein>
<name>A0ABS7PII0_9SPHN</name>
<comment type="caution">
    <text evidence="3">The sequence shown here is derived from an EMBL/GenBank/DDBJ whole genome shotgun (WGS) entry which is preliminary data.</text>
</comment>
<dbReference type="Proteomes" id="UP000759298">
    <property type="component" value="Unassembled WGS sequence"/>
</dbReference>
<dbReference type="EMBL" id="JAHWXP010000003">
    <property type="protein sequence ID" value="MBY8338020.1"/>
    <property type="molecule type" value="Genomic_DNA"/>
</dbReference>
<evidence type="ECO:0000313" key="3">
    <source>
        <dbReference type="EMBL" id="MBY8338020.1"/>
    </source>
</evidence>
<evidence type="ECO:0008006" key="5">
    <source>
        <dbReference type="Google" id="ProtNLM"/>
    </source>
</evidence>
<accession>A0ABS7PII0</accession>
<dbReference type="PROSITE" id="PS51257">
    <property type="entry name" value="PROKAR_LIPOPROTEIN"/>
    <property type="match status" value="1"/>
</dbReference>
<keyword evidence="4" id="KW-1185">Reference proteome</keyword>
<evidence type="ECO:0000313" key="4">
    <source>
        <dbReference type="Proteomes" id="UP000759298"/>
    </source>
</evidence>
<evidence type="ECO:0000256" key="1">
    <source>
        <dbReference type="SAM" id="MobiDB-lite"/>
    </source>
</evidence>
<reference evidence="3 4" key="1">
    <citation type="submission" date="2021-07" db="EMBL/GenBank/DDBJ databases">
        <title>Alteriqipengyuania abyssalis NZ-12B nov, sp.nov isolated from deep sea sponge in pacific ocean.</title>
        <authorList>
            <person name="Tareen S."/>
            <person name="Wink J."/>
        </authorList>
    </citation>
    <scope>NUCLEOTIDE SEQUENCE [LARGE SCALE GENOMIC DNA]</scope>
    <source>
        <strain evidence="3 4">NZ-12B</strain>
    </source>
</reference>
<keyword evidence="2" id="KW-0732">Signal</keyword>
<organism evidence="3 4">
    <name type="scientific">Alteriqipengyuania abyssalis</name>
    <dbReference type="NCBI Taxonomy" id="2860200"/>
    <lineage>
        <taxon>Bacteria</taxon>
        <taxon>Pseudomonadati</taxon>
        <taxon>Pseudomonadota</taxon>
        <taxon>Alphaproteobacteria</taxon>
        <taxon>Sphingomonadales</taxon>
        <taxon>Erythrobacteraceae</taxon>
        <taxon>Alteriqipengyuania</taxon>
    </lineage>
</organism>
<sequence>MRFCLPLLIALLATSACSPTPDEQEVDTSAADASLQGPDAVQTPIPVEPDGGIGDGAGPPKGLPSDGDAQQEPSAFAQTFPTAIRGKWRETDGAAVTKAQCDGYQQDNMGKVLTIGEDGYSFFETGGKFISVSDRAPGHIRALFDTTYADEPTRDELEFRVDPVAKTLTVRNFDTGERSTTTYRRCPD</sequence>